<name>A0AAU8GW49_9VIRU</name>
<proteinExistence type="predicted"/>
<sequence>MPSTFTGANRQIFLADVDKSSGVDETLRGSACHVAHPEEASVLCDARDSVHTPETKKPSARLGSEWVLSPHSSNNTDLGGLRNRYGFCWSVHQLIRRV</sequence>
<organism evidence="2">
    <name type="scientific">Pseudomonas phage PACT201</name>
    <dbReference type="NCBI Taxonomy" id="3230130"/>
    <lineage>
        <taxon>Viruses</taxon>
    </lineage>
</organism>
<feature type="region of interest" description="Disordered" evidence="1">
    <location>
        <begin position="47"/>
        <end position="68"/>
    </location>
</feature>
<evidence type="ECO:0000313" key="2">
    <source>
        <dbReference type="EMBL" id="XCH45336.1"/>
    </source>
</evidence>
<feature type="compositionally biased region" description="Basic and acidic residues" evidence="1">
    <location>
        <begin position="47"/>
        <end position="57"/>
    </location>
</feature>
<dbReference type="EMBL" id="PP931175">
    <property type="protein sequence ID" value="XCH45336.1"/>
    <property type="molecule type" value="Genomic_DNA"/>
</dbReference>
<reference evidence="2" key="1">
    <citation type="submission" date="2024-06" db="EMBL/GenBank/DDBJ databases">
        <authorList>
            <person name="Yerushalmy O."/>
            <person name="Alkalay-Oren S."/>
            <person name="Coppenhagn-Glazer S."/>
            <person name="Hazan R."/>
        </authorList>
    </citation>
    <scope>NUCLEOTIDE SEQUENCE</scope>
</reference>
<protein>
    <submittedName>
        <fullName evidence="2">Uncharacterized protein</fullName>
    </submittedName>
</protein>
<evidence type="ECO:0000256" key="1">
    <source>
        <dbReference type="SAM" id="MobiDB-lite"/>
    </source>
</evidence>
<accession>A0AAU8GW49</accession>